<dbReference type="AlphaFoldDB" id="A0A2H1JM09"/>
<organism evidence="1 2">
    <name type="scientific">Brevibacterium casei CIP 102111</name>
    <dbReference type="NCBI Taxonomy" id="1255625"/>
    <lineage>
        <taxon>Bacteria</taxon>
        <taxon>Bacillati</taxon>
        <taxon>Actinomycetota</taxon>
        <taxon>Actinomycetes</taxon>
        <taxon>Micrococcales</taxon>
        <taxon>Brevibacteriaceae</taxon>
        <taxon>Brevibacterium</taxon>
    </lineage>
</organism>
<dbReference type="EMBL" id="FXZC01000004">
    <property type="protein sequence ID" value="SMX88510.1"/>
    <property type="molecule type" value="Genomic_DNA"/>
</dbReference>
<proteinExistence type="predicted"/>
<name>A0A2H1JM09_9MICO</name>
<protein>
    <recommendedName>
        <fullName evidence="3">SnoaL-like domain-containing protein</fullName>
    </recommendedName>
</protein>
<dbReference type="Proteomes" id="UP000234333">
    <property type="component" value="Unassembled WGS sequence"/>
</dbReference>
<accession>A0A2H1JM09</accession>
<dbReference type="SUPFAM" id="SSF54427">
    <property type="entry name" value="NTF2-like"/>
    <property type="match status" value="1"/>
</dbReference>
<dbReference type="Gene3D" id="3.10.450.50">
    <property type="match status" value="1"/>
</dbReference>
<evidence type="ECO:0000313" key="1">
    <source>
        <dbReference type="EMBL" id="SMX88510.1"/>
    </source>
</evidence>
<dbReference type="InterPro" id="IPR032710">
    <property type="entry name" value="NTF2-like_dom_sf"/>
</dbReference>
<sequence>MTHMIPGMATPQHSDLETAVNAWHEAVNSGDLDRCAEAVGDPVVVLGPKGAGPISPADFAGWVARSGIRLRPRSWHPISERLIVVEQDATWPQTPTPTRVATVFRASAGVVTAALRLPDLRSALELAFICREMAATEEPPTP</sequence>
<gene>
    <name evidence="1" type="ORF">BC102111_02427</name>
</gene>
<evidence type="ECO:0000313" key="2">
    <source>
        <dbReference type="Proteomes" id="UP000234333"/>
    </source>
</evidence>
<evidence type="ECO:0008006" key="3">
    <source>
        <dbReference type="Google" id="ProtNLM"/>
    </source>
</evidence>
<reference evidence="1 2" key="1">
    <citation type="submission" date="2017-03" db="EMBL/GenBank/DDBJ databases">
        <authorList>
            <person name="Afonso C.L."/>
            <person name="Miller P.J."/>
            <person name="Scott M.A."/>
            <person name="Spackman E."/>
            <person name="Goraichik I."/>
            <person name="Dimitrov K.M."/>
            <person name="Suarez D.L."/>
            <person name="Swayne D.E."/>
        </authorList>
    </citation>
    <scope>NUCLEOTIDE SEQUENCE [LARGE SCALE GENOMIC DNA]</scope>
    <source>
        <strain evidence="1 2">CIP 102111</strain>
    </source>
</reference>